<evidence type="ECO:0000256" key="1">
    <source>
        <dbReference type="ARBA" id="ARBA00006484"/>
    </source>
</evidence>
<dbReference type="InterPro" id="IPR020904">
    <property type="entry name" value="Sc_DH/Rdtase_CS"/>
</dbReference>
<proteinExistence type="inferred from homology"/>
<organism evidence="4">
    <name type="scientific">hydrothermal vent metagenome</name>
    <dbReference type="NCBI Taxonomy" id="652676"/>
    <lineage>
        <taxon>unclassified sequences</taxon>
        <taxon>metagenomes</taxon>
        <taxon>ecological metagenomes</taxon>
    </lineage>
</organism>
<evidence type="ECO:0000313" key="4">
    <source>
        <dbReference type="EMBL" id="VAX37419.1"/>
    </source>
</evidence>
<accession>A0A3B1D5E7</accession>
<dbReference type="SMART" id="SM00822">
    <property type="entry name" value="PKS_KR"/>
    <property type="match status" value="1"/>
</dbReference>
<keyword evidence="2 4" id="KW-0560">Oxidoreductase</keyword>
<evidence type="ECO:0000259" key="3">
    <source>
        <dbReference type="SMART" id="SM00822"/>
    </source>
</evidence>
<comment type="similarity">
    <text evidence="1">Belongs to the short-chain dehydrogenases/reductases (SDR) family.</text>
</comment>
<dbReference type="Gene3D" id="3.40.50.720">
    <property type="entry name" value="NAD(P)-binding Rossmann-like Domain"/>
    <property type="match status" value="1"/>
</dbReference>
<dbReference type="EMBL" id="UOGL01000120">
    <property type="protein sequence ID" value="VAX37419.1"/>
    <property type="molecule type" value="Genomic_DNA"/>
</dbReference>
<dbReference type="InterPro" id="IPR057326">
    <property type="entry name" value="KR_dom"/>
</dbReference>
<dbReference type="CDD" id="cd05233">
    <property type="entry name" value="SDR_c"/>
    <property type="match status" value="1"/>
</dbReference>
<dbReference type="PRINTS" id="PR00081">
    <property type="entry name" value="GDHRDH"/>
</dbReference>
<dbReference type="SUPFAM" id="SSF51735">
    <property type="entry name" value="NAD(P)-binding Rossmann-fold domains"/>
    <property type="match status" value="1"/>
</dbReference>
<evidence type="ECO:0000256" key="2">
    <source>
        <dbReference type="ARBA" id="ARBA00023002"/>
    </source>
</evidence>
<dbReference type="PANTHER" id="PTHR43639">
    <property type="entry name" value="OXIDOREDUCTASE, SHORT-CHAIN DEHYDROGENASE/REDUCTASE FAMILY (AFU_ORTHOLOGUE AFUA_5G02870)"/>
    <property type="match status" value="1"/>
</dbReference>
<dbReference type="Pfam" id="PF13561">
    <property type="entry name" value="adh_short_C2"/>
    <property type="match status" value="1"/>
</dbReference>
<dbReference type="FunFam" id="3.40.50.720:FF:000084">
    <property type="entry name" value="Short-chain dehydrogenase reductase"/>
    <property type="match status" value="1"/>
</dbReference>
<feature type="domain" description="Ketoreductase" evidence="3">
    <location>
        <begin position="6"/>
        <end position="191"/>
    </location>
</feature>
<sequence length="255" mass="27573">MKFEGKSVLITGASRGIGAATALEMAREGANVAINYRSHPEEAENIASKIRALGREAILLQADVSDQSAVENMVTETAKKLGSLDHFVSNAAYSDRQPLLEIEMEGFRRTIDVTMWGAFYGLKAAAEQMNKQGNGGSIVIVSSPHAVIPFPGSMAYNMAKAAIDHMARTAASELGEQNIRVNSVHPGWTDTPGERKFFTEEQIENESKKFTLGRIGTPEEVAKGIAFTLSDDAAYMTGSLLSIEGGLGLPWWSYQ</sequence>
<dbReference type="NCBIfam" id="NF005559">
    <property type="entry name" value="PRK07231.1"/>
    <property type="match status" value="1"/>
</dbReference>
<dbReference type="InterPro" id="IPR036291">
    <property type="entry name" value="NAD(P)-bd_dom_sf"/>
</dbReference>
<gene>
    <name evidence="4" type="ORF">MNBD_PLANCTO02-527</name>
</gene>
<dbReference type="PROSITE" id="PS00061">
    <property type="entry name" value="ADH_SHORT"/>
    <property type="match status" value="1"/>
</dbReference>
<reference evidence="4" key="1">
    <citation type="submission" date="2018-06" db="EMBL/GenBank/DDBJ databases">
        <authorList>
            <person name="Zhirakovskaya E."/>
        </authorList>
    </citation>
    <scope>NUCLEOTIDE SEQUENCE</scope>
</reference>
<dbReference type="PANTHER" id="PTHR43639:SF1">
    <property type="entry name" value="SHORT-CHAIN DEHYDROGENASE_REDUCTASE FAMILY PROTEIN"/>
    <property type="match status" value="1"/>
</dbReference>
<protein>
    <submittedName>
        <fullName evidence="4">Enoyl-[acyl-carrier-protein] reductase [NADPH]</fullName>
        <ecNumber evidence="4">1.3.1.10</ecNumber>
    </submittedName>
</protein>
<dbReference type="AlphaFoldDB" id="A0A3B1D5E7"/>
<dbReference type="GO" id="GO:0141148">
    <property type="term" value="F:enoyl-[acyl-carrier-protein] reductase (NADPH) activity"/>
    <property type="evidence" value="ECO:0007669"/>
    <property type="project" value="UniProtKB-EC"/>
</dbReference>
<dbReference type="EC" id="1.3.1.10" evidence="4"/>
<name>A0A3B1D5E7_9ZZZZ</name>
<dbReference type="InterPro" id="IPR002347">
    <property type="entry name" value="SDR_fam"/>
</dbReference>